<dbReference type="PANTHER" id="PTHR42718">
    <property type="entry name" value="MAJOR FACILITATOR SUPERFAMILY MULTIDRUG TRANSPORTER MFSC"/>
    <property type="match status" value="1"/>
</dbReference>
<keyword evidence="3" id="KW-1003">Cell membrane</keyword>
<reference evidence="10 11" key="1">
    <citation type="submission" date="2021-01" db="EMBL/GenBank/DDBJ databases">
        <title>WGS of actinomycetes isolated from Thailand.</title>
        <authorList>
            <person name="Thawai C."/>
        </authorList>
    </citation>
    <scope>NUCLEOTIDE SEQUENCE [LARGE SCALE GENOMIC DNA]</scope>
    <source>
        <strain evidence="10 11">CA1R205</strain>
    </source>
</reference>
<feature type="transmembrane region" description="Helical" evidence="8">
    <location>
        <begin position="196"/>
        <end position="216"/>
    </location>
</feature>
<evidence type="ECO:0000256" key="5">
    <source>
        <dbReference type="ARBA" id="ARBA00022989"/>
    </source>
</evidence>
<accession>A0ABS1NRW2</accession>
<feature type="domain" description="Major facilitator superfamily (MFS) profile" evidence="9">
    <location>
        <begin position="10"/>
        <end position="495"/>
    </location>
</feature>
<evidence type="ECO:0000313" key="10">
    <source>
        <dbReference type="EMBL" id="MBL1102476.1"/>
    </source>
</evidence>
<dbReference type="Pfam" id="PF07690">
    <property type="entry name" value="MFS_1"/>
    <property type="match status" value="1"/>
</dbReference>
<feature type="transmembrane region" description="Helical" evidence="8">
    <location>
        <begin position="356"/>
        <end position="375"/>
    </location>
</feature>
<feature type="transmembrane region" description="Helical" evidence="8">
    <location>
        <begin position="135"/>
        <end position="154"/>
    </location>
</feature>
<dbReference type="InterPro" id="IPR020846">
    <property type="entry name" value="MFS_dom"/>
</dbReference>
<keyword evidence="11" id="KW-1185">Reference proteome</keyword>
<dbReference type="NCBIfam" id="TIGR00711">
    <property type="entry name" value="efflux_EmrB"/>
    <property type="match status" value="1"/>
</dbReference>
<dbReference type="PROSITE" id="PS50850">
    <property type="entry name" value="MFS"/>
    <property type="match status" value="1"/>
</dbReference>
<dbReference type="Proteomes" id="UP000634229">
    <property type="component" value="Unassembled WGS sequence"/>
</dbReference>
<evidence type="ECO:0000256" key="4">
    <source>
        <dbReference type="ARBA" id="ARBA00022692"/>
    </source>
</evidence>
<evidence type="ECO:0000256" key="1">
    <source>
        <dbReference type="ARBA" id="ARBA00004651"/>
    </source>
</evidence>
<dbReference type="PANTHER" id="PTHR42718:SF42">
    <property type="entry name" value="EXPORT PROTEIN"/>
    <property type="match status" value="1"/>
</dbReference>
<gene>
    <name evidence="10" type="ORF">JK363_38900</name>
</gene>
<keyword evidence="5 8" id="KW-1133">Transmembrane helix</keyword>
<dbReference type="SUPFAM" id="SSF103473">
    <property type="entry name" value="MFS general substrate transporter"/>
    <property type="match status" value="1"/>
</dbReference>
<dbReference type="Gene3D" id="1.20.1250.20">
    <property type="entry name" value="MFS general substrate transporter like domains"/>
    <property type="match status" value="1"/>
</dbReference>
<evidence type="ECO:0000256" key="2">
    <source>
        <dbReference type="ARBA" id="ARBA00022448"/>
    </source>
</evidence>
<feature type="transmembrane region" description="Helical" evidence="8">
    <location>
        <begin position="472"/>
        <end position="491"/>
    </location>
</feature>
<dbReference type="CDD" id="cd17321">
    <property type="entry name" value="MFS_MMR_MDR_like"/>
    <property type="match status" value="1"/>
</dbReference>
<evidence type="ECO:0000256" key="6">
    <source>
        <dbReference type="ARBA" id="ARBA00023136"/>
    </source>
</evidence>
<evidence type="ECO:0000256" key="8">
    <source>
        <dbReference type="SAM" id="Phobius"/>
    </source>
</evidence>
<protein>
    <submittedName>
        <fullName evidence="10">DHA2 family efflux MFS transporter permease subunit</fullName>
    </submittedName>
</protein>
<comment type="subcellular location">
    <subcellularLocation>
        <location evidence="1">Cell membrane</location>
        <topology evidence="1">Multi-pass membrane protein</topology>
    </subcellularLocation>
</comment>
<feature type="transmembrane region" description="Helical" evidence="8">
    <location>
        <begin position="99"/>
        <end position="123"/>
    </location>
</feature>
<evidence type="ECO:0000256" key="7">
    <source>
        <dbReference type="ARBA" id="ARBA00023251"/>
    </source>
</evidence>
<evidence type="ECO:0000313" key="11">
    <source>
        <dbReference type="Proteomes" id="UP000634229"/>
    </source>
</evidence>
<name>A0ABS1NRW2_9ACTN</name>
<feature type="transmembrane region" description="Helical" evidence="8">
    <location>
        <begin position="75"/>
        <end position="93"/>
    </location>
</feature>
<feature type="transmembrane region" description="Helical" evidence="8">
    <location>
        <begin position="333"/>
        <end position="350"/>
    </location>
</feature>
<dbReference type="InterPro" id="IPR036259">
    <property type="entry name" value="MFS_trans_sf"/>
</dbReference>
<evidence type="ECO:0000256" key="3">
    <source>
        <dbReference type="ARBA" id="ARBA00022475"/>
    </source>
</evidence>
<comment type="caution">
    <text evidence="10">The sequence shown here is derived from an EMBL/GenBank/DDBJ whole genome shotgun (WGS) entry which is preliminary data.</text>
</comment>
<keyword evidence="6 8" id="KW-0472">Membrane</keyword>
<dbReference type="EMBL" id="JAERRF010000046">
    <property type="protein sequence ID" value="MBL1102476.1"/>
    <property type="molecule type" value="Genomic_DNA"/>
</dbReference>
<feature type="transmembrane region" description="Helical" evidence="8">
    <location>
        <begin position="49"/>
        <end position="68"/>
    </location>
</feature>
<keyword evidence="2" id="KW-0813">Transport</keyword>
<sequence>MSRDSRRWWALAAIGLSLLTVSVDATVLNVALPTLGSDLQASTRDLQWFADAFTLAMAALLLPAGLLGDRFGRKRLLLAALALFGGASVWCAYSDSSGMLITARTVLGISAAFLVPLCTSVLLDVFESKEERAKAIGVIAVSQSLGLPLGPIIGGALLNHFWWGSVFLVNVPLIALAFVAVAFLVPDSRGAQGSSIDFFGVLISTLGLVGIVYGAIEAGETSWGDAAALVPLLGGALLLALFVLWEMRITRAGNPLIDLSLFRLSGFVWGSILGTVVSFAMFGLLFALPQYFQALNGTDALGTGLRLLPLIGGVLVSAALVNKLAPEAAPRAVPALGFLLVAGGLFLGTRTELSSGYGYVSVWLVLVGLGLGLAMTRTMAASVNALSQESSGVGSALVSALRQVGGSVGVAVLGTVASSAYRSHLKLPDVPPEADELARRSVSGGLRVGETMQSTKVVHAVQDSFMTAMQTLLGVCGAIAVVAALLALLFMPKRSQAKAETPKGDDDAVPLSAL</sequence>
<dbReference type="InterPro" id="IPR004638">
    <property type="entry name" value="EmrB-like"/>
</dbReference>
<keyword evidence="7" id="KW-0046">Antibiotic resistance</keyword>
<feature type="transmembrane region" description="Helical" evidence="8">
    <location>
        <begin position="228"/>
        <end position="245"/>
    </location>
</feature>
<dbReference type="Gene3D" id="1.20.1720.10">
    <property type="entry name" value="Multidrug resistance protein D"/>
    <property type="match status" value="1"/>
</dbReference>
<evidence type="ECO:0000259" key="9">
    <source>
        <dbReference type="PROSITE" id="PS50850"/>
    </source>
</evidence>
<proteinExistence type="predicted"/>
<feature type="transmembrane region" description="Helical" evidence="8">
    <location>
        <begin position="160"/>
        <end position="184"/>
    </location>
</feature>
<feature type="transmembrane region" description="Helical" evidence="8">
    <location>
        <begin position="266"/>
        <end position="288"/>
    </location>
</feature>
<keyword evidence="4 8" id="KW-0812">Transmembrane</keyword>
<dbReference type="RefSeq" id="WP_201882916.1">
    <property type="nucleotide sequence ID" value="NZ_JAERRF010000046.1"/>
</dbReference>
<feature type="transmembrane region" description="Helical" evidence="8">
    <location>
        <begin position="300"/>
        <end position="321"/>
    </location>
</feature>
<organism evidence="10 11">
    <name type="scientific">Streptomyces coffeae</name>
    <dbReference type="NCBI Taxonomy" id="621382"/>
    <lineage>
        <taxon>Bacteria</taxon>
        <taxon>Bacillati</taxon>
        <taxon>Actinomycetota</taxon>
        <taxon>Actinomycetes</taxon>
        <taxon>Kitasatosporales</taxon>
        <taxon>Streptomycetaceae</taxon>
        <taxon>Streptomyces</taxon>
    </lineage>
</organism>
<dbReference type="InterPro" id="IPR011701">
    <property type="entry name" value="MFS"/>
</dbReference>